<proteinExistence type="inferred from homology"/>
<dbReference type="CDD" id="cd07061">
    <property type="entry name" value="HP_HAP_like"/>
    <property type="match status" value="1"/>
</dbReference>
<dbReference type="GeneID" id="105363356"/>
<dbReference type="InterPro" id="IPR033379">
    <property type="entry name" value="Acid_Pase_AS"/>
</dbReference>
<evidence type="ECO:0000313" key="10">
    <source>
        <dbReference type="RefSeq" id="XP_011499325.1"/>
    </source>
</evidence>
<feature type="chain" id="PRO_5042577383" description="acid phosphatase" evidence="8">
    <location>
        <begin position="17"/>
        <end position="321"/>
    </location>
</feature>
<evidence type="ECO:0000256" key="7">
    <source>
        <dbReference type="ARBA" id="ARBA00023180"/>
    </source>
</evidence>
<feature type="signal peptide" evidence="8">
    <location>
        <begin position="1"/>
        <end position="16"/>
    </location>
</feature>
<keyword evidence="6" id="KW-1015">Disulfide bond</keyword>
<name>A0AAJ6YJQ0_9HYME</name>
<evidence type="ECO:0000256" key="4">
    <source>
        <dbReference type="ARBA" id="ARBA00022729"/>
    </source>
</evidence>
<dbReference type="Proteomes" id="UP000695007">
    <property type="component" value="Unplaced"/>
</dbReference>
<dbReference type="AlphaFoldDB" id="A0AAJ6YJQ0"/>
<dbReference type="RefSeq" id="XP_011499325.1">
    <property type="nucleotide sequence ID" value="XM_011501023.1"/>
</dbReference>
<dbReference type="InterPro" id="IPR050645">
    <property type="entry name" value="Histidine_acid_phosphatase"/>
</dbReference>
<dbReference type="PROSITE" id="PS00616">
    <property type="entry name" value="HIS_ACID_PHOSPHAT_1"/>
    <property type="match status" value="1"/>
</dbReference>
<evidence type="ECO:0000256" key="1">
    <source>
        <dbReference type="ARBA" id="ARBA00000032"/>
    </source>
</evidence>
<evidence type="ECO:0000256" key="3">
    <source>
        <dbReference type="ARBA" id="ARBA00012646"/>
    </source>
</evidence>
<dbReference type="InterPro" id="IPR000560">
    <property type="entry name" value="His_Pase_clade-2"/>
</dbReference>
<comment type="similarity">
    <text evidence="2">Belongs to the histidine acid phosphatase family.</text>
</comment>
<dbReference type="PANTHER" id="PTHR11567:SF211">
    <property type="entry name" value="PROSTATIC ACID PHOSPHATASE"/>
    <property type="match status" value="1"/>
</dbReference>
<dbReference type="SUPFAM" id="SSF53254">
    <property type="entry name" value="Phosphoglycerate mutase-like"/>
    <property type="match status" value="1"/>
</dbReference>
<dbReference type="KEGG" id="csol:105363356"/>
<dbReference type="GO" id="GO:0003993">
    <property type="term" value="F:acid phosphatase activity"/>
    <property type="evidence" value="ECO:0007669"/>
    <property type="project" value="UniProtKB-EC"/>
</dbReference>
<evidence type="ECO:0000256" key="6">
    <source>
        <dbReference type="ARBA" id="ARBA00023157"/>
    </source>
</evidence>
<dbReference type="Pfam" id="PF00328">
    <property type="entry name" value="His_Phos_2"/>
    <property type="match status" value="1"/>
</dbReference>
<dbReference type="InterPro" id="IPR029033">
    <property type="entry name" value="His_PPase_superfam"/>
</dbReference>
<reference evidence="10" key="1">
    <citation type="submission" date="2025-08" db="UniProtKB">
        <authorList>
            <consortium name="RefSeq"/>
        </authorList>
    </citation>
    <scope>IDENTIFICATION</scope>
</reference>
<keyword evidence="5" id="KW-0378">Hydrolase</keyword>
<accession>A0AAJ6YJQ0</accession>
<evidence type="ECO:0000256" key="2">
    <source>
        <dbReference type="ARBA" id="ARBA00005375"/>
    </source>
</evidence>
<keyword evidence="4 8" id="KW-0732">Signal</keyword>
<dbReference type="EC" id="3.1.3.2" evidence="3"/>
<keyword evidence="7" id="KW-0325">Glycoprotein</keyword>
<dbReference type="Gene3D" id="3.40.50.1240">
    <property type="entry name" value="Phosphoglycerate mutase-like"/>
    <property type="match status" value="1"/>
</dbReference>
<evidence type="ECO:0000313" key="9">
    <source>
        <dbReference type="Proteomes" id="UP000695007"/>
    </source>
</evidence>
<gene>
    <name evidence="10" type="primary">LOC105363356</name>
</gene>
<evidence type="ECO:0000256" key="8">
    <source>
        <dbReference type="SAM" id="SignalP"/>
    </source>
</evidence>
<keyword evidence="9" id="KW-1185">Reference proteome</keyword>
<evidence type="ECO:0000256" key="5">
    <source>
        <dbReference type="ARBA" id="ARBA00022801"/>
    </source>
</evidence>
<protein>
    <recommendedName>
        <fullName evidence="3">acid phosphatase</fullName>
        <ecNumber evidence="3">3.1.3.2</ecNumber>
    </recommendedName>
</protein>
<dbReference type="PANTHER" id="PTHR11567">
    <property type="entry name" value="ACID PHOSPHATASE-RELATED"/>
    <property type="match status" value="1"/>
</dbReference>
<organism evidence="9 10">
    <name type="scientific">Ceratosolen solmsi marchali</name>
    <dbReference type="NCBI Taxonomy" id="326594"/>
    <lineage>
        <taxon>Eukaryota</taxon>
        <taxon>Metazoa</taxon>
        <taxon>Ecdysozoa</taxon>
        <taxon>Arthropoda</taxon>
        <taxon>Hexapoda</taxon>
        <taxon>Insecta</taxon>
        <taxon>Pterygota</taxon>
        <taxon>Neoptera</taxon>
        <taxon>Endopterygota</taxon>
        <taxon>Hymenoptera</taxon>
        <taxon>Apocrita</taxon>
        <taxon>Proctotrupomorpha</taxon>
        <taxon>Chalcidoidea</taxon>
        <taxon>Agaonidae</taxon>
        <taxon>Agaoninae</taxon>
        <taxon>Ceratosolen</taxon>
    </lineage>
</organism>
<sequence>MFQIFTFWILITYATSFILQPNDYKVELVQAIFRHGDRTPTIYPTYPTDPYNASFYEPYGIGQLTNKGKQRAYMIGAMLKKRYADFLGEIYKPDYVYAYSRDLDRNKMTLQLVLAGIFPPTLQLTWNEKIYWMPHPMYINPNAFDFLSVIMKCSAYGKLWHQVINSSEIQKKLKSHKDFLTYISKSSGFPTDFSTAIKLYSIIRSQMSLDLPLPDWCTNEVFEKLEELMTLQYSMLTYTNDMKKFVAGPIIKRFLNNLKSHKSKDNNKKIYLYSANDYSIAAFAQAHNFTVPIVDYGCTIIFEKLRGRDNQIYVRVRVFAY</sequence>
<comment type="catalytic activity">
    <reaction evidence="1">
        <text>a phosphate monoester + H2O = an alcohol + phosphate</text>
        <dbReference type="Rhea" id="RHEA:15017"/>
        <dbReference type="ChEBI" id="CHEBI:15377"/>
        <dbReference type="ChEBI" id="CHEBI:30879"/>
        <dbReference type="ChEBI" id="CHEBI:43474"/>
        <dbReference type="ChEBI" id="CHEBI:67140"/>
        <dbReference type="EC" id="3.1.3.2"/>
    </reaction>
</comment>